<keyword evidence="3" id="KW-0460">Magnesium</keyword>
<evidence type="ECO:0000259" key="7">
    <source>
        <dbReference type="Pfam" id="PF03936"/>
    </source>
</evidence>
<dbReference type="InterPro" id="IPR036965">
    <property type="entry name" value="Terpene_synth_N_sf"/>
</dbReference>
<dbReference type="InterPro" id="IPR008930">
    <property type="entry name" value="Terpenoid_cyclase/PrenylTrfase"/>
</dbReference>
<reference evidence="8" key="1">
    <citation type="submission" date="2014-05" db="EMBL/GenBank/DDBJ databases">
        <title>De novo assembly of Eugenia uniflora transcriptome to identify putative genes involved in the terpene biosynthesis pathway.</title>
        <authorList>
            <person name="Guzman F."/>
            <person name="Kulcheski F."/>
            <person name="Turchetto A."/>
            <person name="Margis R."/>
        </authorList>
    </citation>
    <scope>NUCLEOTIDE SEQUENCE</scope>
    <source>
        <strain evidence="8">Eun-11883</strain>
    </source>
</reference>
<dbReference type="PANTHER" id="PTHR31225:SF241">
    <property type="entry name" value="TERPENE SYNTHASE FAMILY, METAL-BINDING DOMAIN PROTEIN"/>
    <property type="match status" value="1"/>
</dbReference>
<evidence type="ECO:0000313" key="8">
    <source>
        <dbReference type="EMBL" id="AIK19227.1"/>
    </source>
</evidence>
<dbReference type="FunFam" id="1.10.600.10:FF:000007">
    <property type="entry name" value="Isoprene synthase, chloroplastic"/>
    <property type="match status" value="1"/>
</dbReference>
<dbReference type="InterPro" id="IPR044814">
    <property type="entry name" value="Terpene_cyclase_plant_C1"/>
</dbReference>
<evidence type="ECO:0000256" key="3">
    <source>
        <dbReference type="ARBA" id="ARBA00022842"/>
    </source>
</evidence>
<dbReference type="InterPro" id="IPR008949">
    <property type="entry name" value="Isoprenoid_synthase_dom_sf"/>
</dbReference>
<protein>
    <submittedName>
        <fullName evidence="8">Sesquiterpene synthase</fullName>
    </submittedName>
</protein>
<feature type="region of interest" description="Disordered" evidence="5">
    <location>
        <begin position="1"/>
        <end position="20"/>
    </location>
</feature>
<organism evidence="8">
    <name type="scientific">Eugenia uniflora</name>
    <name type="common">Surinam cherry</name>
    <dbReference type="NCBI Taxonomy" id="119951"/>
    <lineage>
        <taxon>Eukaryota</taxon>
        <taxon>Viridiplantae</taxon>
        <taxon>Streptophyta</taxon>
        <taxon>Embryophyta</taxon>
        <taxon>Tracheophyta</taxon>
        <taxon>Spermatophyta</taxon>
        <taxon>Magnoliopsida</taxon>
        <taxon>eudicotyledons</taxon>
        <taxon>Gunneridae</taxon>
        <taxon>Pentapetalae</taxon>
        <taxon>rosids</taxon>
        <taxon>malvids</taxon>
        <taxon>Myrtales</taxon>
        <taxon>Myrtaceae</taxon>
        <taxon>Myrtoideae</taxon>
        <taxon>Myrteae</taxon>
        <taxon>Eugenia group</taxon>
        <taxon>Eugenia</taxon>
    </lineage>
</organism>
<dbReference type="EMBL" id="KJ826405">
    <property type="protein sequence ID" value="AIK19227.1"/>
    <property type="molecule type" value="mRNA"/>
</dbReference>
<feature type="compositionally biased region" description="Polar residues" evidence="5">
    <location>
        <begin position="1"/>
        <end position="14"/>
    </location>
</feature>
<dbReference type="FunFam" id="1.50.10.130:FF:000001">
    <property type="entry name" value="Isoprene synthase, chloroplastic"/>
    <property type="match status" value="1"/>
</dbReference>
<dbReference type="SFLD" id="SFLDG01019">
    <property type="entry name" value="Terpene_Cyclase_Like_1_C_Termi"/>
    <property type="match status" value="1"/>
</dbReference>
<name>A0A076V2J3_9MYRT</name>
<dbReference type="Pfam" id="PF01397">
    <property type="entry name" value="Terpene_synth"/>
    <property type="match status" value="1"/>
</dbReference>
<evidence type="ECO:0000256" key="2">
    <source>
        <dbReference type="ARBA" id="ARBA00022723"/>
    </source>
</evidence>
<dbReference type="InterPro" id="IPR034741">
    <property type="entry name" value="Terpene_cyclase-like_1_C"/>
</dbReference>
<evidence type="ECO:0000259" key="6">
    <source>
        <dbReference type="Pfam" id="PF01397"/>
    </source>
</evidence>
<evidence type="ECO:0000256" key="5">
    <source>
        <dbReference type="SAM" id="MobiDB-lite"/>
    </source>
</evidence>
<proteinExistence type="evidence at transcript level"/>
<evidence type="ECO:0000256" key="4">
    <source>
        <dbReference type="ARBA" id="ARBA00023239"/>
    </source>
</evidence>
<dbReference type="Pfam" id="PF03936">
    <property type="entry name" value="Terpene_synth_C"/>
    <property type="match status" value="1"/>
</dbReference>
<feature type="domain" description="Terpene synthase N-terminal" evidence="6">
    <location>
        <begin position="31"/>
        <end position="214"/>
    </location>
</feature>
<accession>A0A076V2J3</accession>
<dbReference type="SUPFAM" id="SSF48576">
    <property type="entry name" value="Terpenoid synthases"/>
    <property type="match status" value="1"/>
</dbReference>
<dbReference type="InterPro" id="IPR001906">
    <property type="entry name" value="Terpene_synth_N"/>
</dbReference>
<sequence>MSQVSAIPTSSPSKGTGHAIERRSAGFHPSIWGDYFLKYASPSNSMKFKFLGRVEGHIEELKGEVRKMLAGTVDKPLQKLHLIDQIQRLGIEYHFEREIDEQLEHIHKSYSPLCREDYKVDDLHMVALIFRLLRQQGYYVSSEAFNKFKDSEGKFRESLIKDPRGLLSLYEACHLRCHGDSILEEALPFAITHLESMDESKTSSILAKQVSHALKQPLRKGLPRLEARRYIPLYQEEPSHDEVLLALAKLDFNTQQEQHQKELGNITRWWKDIDVPRKFPFARDRIVELFFWTSGVYFEPEFAVAREILTKVISLTSILDDIYDVYGTPEELALLTEAIQKWDVDAMDGLPEYMQAYYKELLHLYEYIGNEVATKGRSYRLAYAKEVMKKLVKAYFQEAEWFHTNYMPTLEEYMSLQLITTGYGMLATASLVGMGDVVTERAFEWSVGCCKIVKAAQTICRLMDDLSSHQFEQERGHVVSAVELLMKYRGVSEQEAGEELQKGVVDAWKDTNEEFLHPTAVSTPILTRMLNFSRVMDVLYSDGDNYTHSGTKLKDYVTSLFVSPLPMRNLDQTLLHLFDSWK</sequence>
<dbReference type="GO" id="GO:0016102">
    <property type="term" value="P:diterpenoid biosynthetic process"/>
    <property type="evidence" value="ECO:0007669"/>
    <property type="project" value="InterPro"/>
</dbReference>
<keyword evidence="2" id="KW-0479">Metal-binding</keyword>
<dbReference type="Gene3D" id="1.50.10.130">
    <property type="entry name" value="Terpene synthase, N-terminal domain"/>
    <property type="match status" value="1"/>
</dbReference>
<comment type="cofactor">
    <cofactor evidence="1">
        <name>Mg(2+)</name>
        <dbReference type="ChEBI" id="CHEBI:18420"/>
    </cofactor>
</comment>
<dbReference type="Gene3D" id="1.10.600.10">
    <property type="entry name" value="Farnesyl Diphosphate Synthase"/>
    <property type="match status" value="1"/>
</dbReference>
<dbReference type="CDD" id="cd00684">
    <property type="entry name" value="Terpene_cyclase_plant_C1"/>
    <property type="match status" value="1"/>
</dbReference>
<dbReference type="GO" id="GO:0000287">
    <property type="term" value="F:magnesium ion binding"/>
    <property type="evidence" value="ECO:0007669"/>
    <property type="project" value="InterPro"/>
</dbReference>
<dbReference type="SFLD" id="SFLDS00005">
    <property type="entry name" value="Isoprenoid_Synthase_Type_I"/>
    <property type="match status" value="1"/>
</dbReference>
<dbReference type="InterPro" id="IPR050148">
    <property type="entry name" value="Terpene_synthase-like"/>
</dbReference>
<evidence type="ECO:0000256" key="1">
    <source>
        <dbReference type="ARBA" id="ARBA00001946"/>
    </source>
</evidence>
<feature type="domain" description="Terpene synthase metal-binding" evidence="7">
    <location>
        <begin position="271"/>
        <end position="510"/>
    </location>
</feature>
<keyword evidence="4" id="KW-0456">Lyase</keyword>
<dbReference type="PANTHER" id="PTHR31225">
    <property type="entry name" value="OS04G0344100 PROTEIN-RELATED"/>
    <property type="match status" value="1"/>
</dbReference>
<dbReference type="AlphaFoldDB" id="A0A076V2J3"/>
<dbReference type="InterPro" id="IPR005630">
    <property type="entry name" value="Terpene_synthase_metal-bd"/>
</dbReference>
<dbReference type="SUPFAM" id="SSF48239">
    <property type="entry name" value="Terpenoid cyclases/Protein prenyltransferases"/>
    <property type="match status" value="1"/>
</dbReference>
<dbReference type="GO" id="GO:0010333">
    <property type="term" value="F:terpene synthase activity"/>
    <property type="evidence" value="ECO:0007669"/>
    <property type="project" value="InterPro"/>
</dbReference>